<dbReference type="PANTHER" id="PTHR24171">
    <property type="entry name" value="ANKYRIN REPEAT DOMAIN-CONTAINING PROTEIN 39-RELATED"/>
    <property type="match status" value="1"/>
</dbReference>
<name>A0AAE0GF04_9CHLO</name>
<dbReference type="PROSITE" id="PS50297">
    <property type="entry name" value="ANK_REP_REGION"/>
    <property type="match status" value="1"/>
</dbReference>
<dbReference type="InterPro" id="IPR002110">
    <property type="entry name" value="Ankyrin_rpt"/>
</dbReference>
<gene>
    <name evidence="4" type="ORF">CYMTET_14956</name>
</gene>
<evidence type="ECO:0000313" key="5">
    <source>
        <dbReference type="Proteomes" id="UP001190700"/>
    </source>
</evidence>
<keyword evidence="5" id="KW-1185">Reference proteome</keyword>
<accession>A0AAE0GF04</accession>
<dbReference type="SUPFAM" id="SSF48403">
    <property type="entry name" value="Ankyrin repeat"/>
    <property type="match status" value="1"/>
</dbReference>
<dbReference type="Gene3D" id="1.25.40.20">
    <property type="entry name" value="Ankyrin repeat-containing domain"/>
    <property type="match status" value="1"/>
</dbReference>
<evidence type="ECO:0000256" key="3">
    <source>
        <dbReference type="PROSITE-ProRule" id="PRU00023"/>
    </source>
</evidence>
<keyword evidence="1" id="KW-0677">Repeat</keyword>
<dbReference type="AlphaFoldDB" id="A0AAE0GF04"/>
<dbReference type="PROSITE" id="PS50088">
    <property type="entry name" value="ANK_REPEAT"/>
    <property type="match status" value="2"/>
</dbReference>
<dbReference type="EMBL" id="LGRX02006277">
    <property type="protein sequence ID" value="KAK3277015.1"/>
    <property type="molecule type" value="Genomic_DNA"/>
</dbReference>
<proteinExistence type="predicted"/>
<dbReference type="InterPro" id="IPR036770">
    <property type="entry name" value="Ankyrin_rpt-contain_sf"/>
</dbReference>
<organism evidence="4 5">
    <name type="scientific">Cymbomonas tetramitiformis</name>
    <dbReference type="NCBI Taxonomy" id="36881"/>
    <lineage>
        <taxon>Eukaryota</taxon>
        <taxon>Viridiplantae</taxon>
        <taxon>Chlorophyta</taxon>
        <taxon>Pyramimonadophyceae</taxon>
        <taxon>Pyramimonadales</taxon>
        <taxon>Pyramimonadaceae</taxon>
        <taxon>Cymbomonas</taxon>
    </lineage>
</organism>
<evidence type="ECO:0000256" key="1">
    <source>
        <dbReference type="ARBA" id="ARBA00022737"/>
    </source>
</evidence>
<dbReference type="Pfam" id="PF12796">
    <property type="entry name" value="Ank_2"/>
    <property type="match status" value="1"/>
</dbReference>
<feature type="repeat" description="ANK" evidence="3">
    <location>
        <begin position="65"/>
        <end position="98"/>
    </location>
</feature>
<evidence type="ECO:0000256" key="2">
    <source>
        <dbReference type="ARBA" id="ARBA00023043"/>
    </source>
</evidence>
<evidence type="ECO:0000313" key="4">
    <source>
        <dbReference type="EMBL" id="KAK3277015.1"/>
    </source>
</evidence>
<dbReference type="SMART" id="SM00248">
    <property type="entry name" value="ANK"/>
    <property type="match status" value="3"/>
</dbReference>
<dbReference type="Proteomes" id="UP001190700">
    <property type="component" value="Unassembled WGS sequence"/>
</dbReference>
<reference evidence="4 5" key="1">
    <citation type="journal article" date="2015" name="Genome Biol. Evol.">
        <title>Comparative Genomics of a Bacterivorous Green Alga Reveals Evolutionary Causalities and Consequences of Phago-Mixotrophic Mode of Nutrition.</title>
        <authorList>
            <person name="Burns J.A."/>
            <person name="Paasch A."/>
            <person name="Narechania A."/>
            <person name="Kim E."/>
        </authorList>
    </citation>
    <scope>NUCLEOTIDE SEQUENCE [LARGE SCALE GENOMIC DNA]</scope>
    <source>
        <strain evidence="4 5">PLY_AMNH</strain>
    </source>
</reference>
<sequence length="158" mass="16788">MSAQLSAAVRTGECSKVKQLLEQQEEPLNAKQLSRYLRVATLNGHPEVAATLLDAGAQVDCADSNGVTPLLSSIQSERPVELVQLLLDRGAFIESSDATGTVPLHVAVFFGKLPIIDLLLQGSLSHVAECRTRGKGPSFTRGEARSVTCGKGLLFSSE</sequence>
<keyword evidence="2 3" id="KW-0040">ANK repeat</keyword>
<feature type="repeat" description="ANK" evidence="3">
    <location>
        <begin position="99"/>
        <end position="121"/>
    </location>
</feature>
<protein>
    <submittedName>
        <fullName evidence="4">Uncharacterized protein</fullName>
    </submittedName>
</protein>
<comment type="caution">
    <text evidence="4">The sequence shown here is derived from an EMBL/GenBank/DDBJ whole genome shotgun (WGS) entry which is preliminary data.</text>
</comment>